<dbReference type="EMBL" id="OU893349">
    <property type="protein sequence ID" value="CAG9787790.1"/>
    <property type="molecule type" value="Genomic_DNA"/>
</dbReference>
<reference evidence="2" key="2">
    <citation type="submission" date="2022-10" db="EMBL/GenBank/DDBJ databases">
        <authorList>
            <consortium name="ENA_rothamsted_submissions"/>
            <consortium name="culmorum"/>
            <person name="King R."/>
        </authorList>
    </citation>
    <scope>NUCLEOTIDE SEQUENCE</scope>
</reference>
<evidence type="ECO:0000313" key="2">
    <source>
        <dbReference type="EMBL" id="CAG9787790.1"/>
    </source>
</evidence>
<feature type="compositionally biased region" description="Basic and acidic residues" evidence="1">
    <location>
        <begin position="322"/>
        <end position="331"/>
    </location>
</feature>
<gene>
    <name evidence="2" type="ORF">DIATSA_LOCUS5647</name>
</gene>
<organism evidence="2 3">
    <name type="scientific">Diatraea saccharalis</name>
    <name type="common">sugarcane borer</name>
    <dbReference type="NCBI Taxonomy" id="40085"/>
    <lineage>
        <taxon>Eukaryota</taxon>
        <taxon>Metazoa</taxon>
        <taxon>Ecdysozoa</taxon>
        <taxon>Arthropoda</taxon>
        <taxon>Hexapoda</taxon>
        <taxon>Insecta</taxon>
        <taxon>Pterygota</taxon>
        <taxon>Neoptera</taxon>
        <taxon>Endopterygota</taxon>
        <taxon>Lepidoptera</taxon>
        <taxon>Glossata</taxon>
        <taxon>Ditrysia</taxon>
        <taxon>Pyraloidea</taxon>
        <taxon>Crambidae</taxon>
        <taxon>Crambinae</taxon>
        <taxon>Diatraea</taxon>
    </lineage>
</organism>
<name>A0A9N9R1N0_9NEOP</name>
<feature type="region of interest" description="Disordered" evidence="1">
    <location>
        <begin position="303"/>
        <end position="334"/>
    </location>
</feature>
<evidence type="ECO:0000256" key="1">
    <source>
        <dbReference type="SAM" id="MobiDB-lite"/>
    </source>
</evidence>
<dbReference type="OrthoDB" id="8062108at2759"/>
<sequence>MAKDTEKYFIELLNIRTYLIKIGPQRHQTGTICIKKFEEANNVLDSFEKWFCSIKDKVERLSQSELISINKYSDHIKKLYKEIKLLCNITVENKNMEDFNLKTAVSLLPIMDDRENTTKNLISSIEMYSSLLDEKSRVMLINFVLKTRLSEGARLRLNQKYDSVEHLIKDMRDHLLTKKSFTALQHQLLRCTQNQRDIEDYGKQIEQLFVELTISQADGDTKKYEILKPINEKMAIKQFTTGLRNGNLSTIISARNYENLKDAIRGAKDEQTSMTPVDNIMNITNRQDNNSFYSTRGRFFQGRGRANFNNSKGTRWQSTSGDRGHPNRETSRGTYQYRVRGNRRLQGQYFYSNRGRSNQYQNSRVNYMSGESQEITETQGENENAEPSQFFREQ</sequence>
<reference evidence="2" key="1">
    <citation type="submission" date="2021-12" db="EMBL/GenBank/DDBJ databases">
        <authorList>
            <person name="King R."/>
        </authorList>
    </citation>
    <scope>NUCLEOTIDE SEQUENCE</scope>
</reference>
<feature type="compositionally biased region" description="Polar residues" evidence="1">
    <location>
        <begin position="369"/>
        <end position="387"/>
    </location>
</feature>
<feature type="compositionally biased region" description="Polar residues" evidence="1">
    <location>
        <begin position="307"/>
        <end position="321"/>
    </location>
</feature>
<evidence type="ECO:0000313" key="3">
    <source>
        <dbReference type="Proteomes" id="UP001153714"/>
    </source>
</evidence>
<dbReference type="AlphaFoldDB" id="A0A9N9R1N0"/>
<feature type="region of interest" description="Disordered" evidence="1">
    <location>
        <begin position="369"/>
        <end position="394"/>
    </location>
</feature>
<protein>
    <submittedName>
        <fullName evidence="2">Uncharacterized protein</fullName>
    </submittedName>
</protein>
<proteinExistence type="predicted"/>
<keyword evidence="3" id="KW-1185">Reference proteome</keyword>
<dbReference type="Proteomes" id="UP001153714">
    <property type="component" value="Chromosome 18"/>
</dbReference>
<accession>A0A9N9R1N0</accession>